<dbReference type="Proteomes" id="UP000048908">
    <property type="component" value="Unassembled WGS sequence"/>
</dbReference>
<proteinExistence type="predicted"/>
<keyword evidence="4" id="KW-1185">Reference proteome</keyword>
<protein>
    <submittedName>
        <fullName evidence="3">GSCFA family protein</fullName>
    </submittedName>
</protein>
<name>A0A0M6XK56_9RHOB</name>
<evidence type="ECO:0000313" key="4">
    <source>
        <dbReference type="Proteomes" id="UP000048908"/>
    </source>
</evidence>
<dbReference type="RefSeq" id="WP_055681039.1">
    <property type="nucleotide sequence ID" value="NZ_CXPG01000009.1"/>
</dbReference>
<sequence length="117" mass="12955">MPFRIMRKDRIVTAGSCFARHLARILSAAGFSYHTTERAHPLIHPDVAAAHNYGPFSARYGNVYTARQLLQLMQRAYGLFTPLAEAWPSPDKAPSSTPSARTSSPAASRPRRKSRST</sequence>
<dbReference type="Pfam" id="PF08885">
    <property type="entry name" value="GSCFA"/>
    <property type="match status" value="1"/>
</dbReference>
<feature type="domain" description="GSCFA" evidence="2">
    <location>
        <begin position="10"/>
        <end position="78"/>
    </location>
</feature>
<evidence type="ECO:0000313" key="3">
    <source>
        <dbReference type="EMBL" id="CTQ31570.1"/>
    </source>
</evidence>
<evidence type="ECO:0000256" key="1">
    <source>
        <dbReference type="SAM" id="MobiDB-lite"/>
    </source>
</evidence>
<dbReference type="InterPro" id="IPR014982">
    <property type="entry name" value="GSCFA"/>
</dbReference>
<dbReference type="AlphaFoldDB" id="A0A0M6XK56"/>
<dbReference type="STRING" id="282197.SAMN04488517_10190"/>
<gene>
    <name evidence="3" type="ORF">JAN5088_00328</name>
</gene>
<feature type="compositionally biased region" description="Low complexity" evidence="1">
    <location>
        <begin position="92"/>
        <end position="108"/>
    </location>
</feature>
<feature type="region of interest" description="Disordered" evidence="1">
    <location>
        <begin position="87"/>
        <end position="117"/>
    </location>
</feature>
<dbReference type="OrthoDB" id="369216at2"/>
<evidence type="ECO:0000259" key="2">
    <source>
        <dbReference type="Pfam" id="PF08885"/>
    </source>
</evidence>
<accession>A0A0M6XK56</accession>
<dbReference type="EMBL" id="CXPG01000009">
    <property type="protein sequence ID" value="CTQ31570.1"/>
    <property type="molecule type" value="Genomic_DNA"/>
</dbReference>
<reference evidence="3 4" key="1">
    <citation type="submission" date="2015-07" db="EMBL/GenBank/DDBJ databases">
        <authorList>
            <person name="Noorani M."/>
        </authorList>
    </citation>
    <scope>NUCLEOTIDE SEQUENCE [LARGE SCALE GENOMIC DNA]</scope>
    <source>
        <strain evidence="3 4">CECT 5088</strain>
    </source>
</reference>
<organism evidence="3 4">
    <name type="scientific">Jannaschia rubra</name>
    <dbReference type="NCBI Taxonomy" id="282197"/>
    <lineage>
        <taxon>Bacteria</taxon>
        <taxon>Pseudomonadati</taxon>
        <taxon>Pseudomonadota</taxon>
        <taxon>Alphaproteobacteria</taxon>
        <taxon>Rhodobacterales</taxon>
        <taxon>Roseobacteraceae</taxon>
        <taxon>Jannaschia</taxon>
    </lineage>
</organism>